<keyword evidence="1" id="KW-1133">Transmembrane helix</keyword>
<feature type="transmembrane region" description="Helical" evidence="1">
    <location>
        <begin position="60"/>
        <end position="86"/>
    </location>
</feature>
<sequence>MADDPLADDLQAEARPRWWGVTPAVVPQSWWTDWRPRRSDWAEILEPTPFDPAGPWRRAAVWLAGAPLLTIVVTYVLLVLCMRVPIEPIRSMIRAVEAIGGDAAVVTLIVLTGPAVGCRWALRRGRGSKAARRAAAVYLVGVAWLVGSVLATGAILDAMF</sequence>
<dbReference type="Proteomes" id="UP000318741">
    <property type="component" value="Chromosome"/>
</dbReference>
<dbReference type="KEGG" id="acaf:CA12_07950"/>
<dbReference type="RefSeq" id="WP_145357583.1">
    <property type="nucleotide sequence ID" value="NZ_CP036265.1"/>
</dbReference>
<accession>A0A517P5R9</accession>
<evidence type="ECO:0000313" key="3">
    <source>
        <dbReference type="Proteomes" id="UP000318741"/>
    </source>
</evidence>
<gene>
    <name evidence="2" type="ORF">CA12_07950</name>
</gene>
<proteinExistence type="predicted"/>
<evidence type="ECO:0000256" key="1">
    <source>
        <dbReference type="SAM" id="Phobius"/>
    </source>
</evidence>
<keyword evidence="1" id="KW-0472">Membrane</keyword>
<keyword evidence="3" id="KW-1185">Reference proteome</keyword>
<name>A0A517P5R9_9PLAN</name>
<keyword evidence="1" id="KW-0812">Transmembrane</keyword>
<feature type="transmembrane region" description="Helical" evidence="1">
    <location>
        <begin position="134"/>
        <end position="156"/>
    </location>
</feature>
<organism evidence="2 3">
    <name type="scientific">Alienimonas californiensis</name>
    <dbReference type="NCBI Taxonomy" id="2527989"/>
    <lineage>
        <taxon>Bacteria</taxon>
        <taxon>Pseudomonadati</taxon>
        <taxon>Planctomycetota</taxon>
        <taxon>Planctomycetia</taxon>
        <taxon>Planctomycetales</taxon>
        <taxon>Planctomycetaceae</taxon>
        <taxon>Alienimonas</taxon>
    </lineage>
</organism>
<evidence type="ECO:0000313" key="2">
    <source>
        <dbReference type="EMBL" id="QDT14717.1"/>
    </source>
</evidence>
<reference evidence="2 3" key="1">
    <citation type="submission" date="2019-02" db="EMBL/GenBank/DDBJ databases">
        <title>Deep-cultivation of Planctomycetes and their phenomic and genomic characterization uncovers novel biology.</title>
        <authorList>
            <person name="Wiegand S."/>
            <person name="Jogler M."/>
            <person name="Boedeker C."/>
            <person name="Pinto D."/>
            <person name="Vollmers J."/>
            <person name="Rivas-Marin E."/>
            <person name="Kohn T."/>
            <person name="Peeters S.H."/>
            <person name="Heuer A."/>
            <person name="Rast P."/>
            <person name="Oberbeckmann S."/>
            <person name="Bunk B."/>
            <person name="Jeske O."/>
            <person name="Meyerdierks A."/>
            <person name="Storesund J.E."/>
            <person name="Kallscheuer N."/>
            <person name="Luecker S."/>
            <person name="Lage O.M."/>
            <person name="Pohl T."/>
            <person name="Merkel B.J."/>
            <person name="Hornburger P."/>
            <person name="Mueller R.-W."/>
            <person name="Bruemmer F."/>
            <person name="Labrenz M."/>
            <person name="Spormann A.M."/>
            <person name="Op den Camp H."/>
            <person name="Overmann J."/>
            <person name="Amann R."/>
            <person name="Jetten M.S.M."/>
            <person name="Mascher T."/>
            <person name="Medema M.H."/>
            <person name="Devos D.P."/>
            <person name="Kaster A.-K."/>
            <person name="Ovreas L."/>
            <person name="Rohde M."/>
            <person name="Galperin M.Y."/>
            <person name="Jogler C."/>
        </authorList>
    </citation>
    <scope>NUCLEOTIDE SEQUENCE [LARGE SCALE GENOMIC DNA]</scope>
    <source>
        <strain evidence="2 3">CA12</strain>
    </source>
</reference>
<dbReference type="EMBL" id="CP036265">
    <property type="protein sequence ID" value="QDT14717.1"/>
    <property type="molecule type" value="Genomic_DNA"/>
</dbReference>
<dbReference type="AlphaFoldDB" id="A0A517P5R9"/>
<protein>
    <submittedName>
        <fullName evidence="2">Uncharacterized protein</fullName>
    </submittedName>
</protein>